<dbReference type="SUPFAM" id="SSF54909">
    <property type="entry name" value="Dimeric alpha+beta barrel"/>
    <property type="match status" value="1"/>
</dbReference>
<feature type="domain" description="ABM" evidence="1">
    <location>
        <begin position="2"/>
        <end position="92"/>
    </location>
</feature>
<dbReference type="EMBL" id="CP042912">
    <property type="protein sequence ID" value="QEG23056.1"/>
    <property type="molecule type" value="Genomic_DNA"/>
</dbReference>
<keyword evidence="3" id="KW-1185">Reference proteome</keyword>
<dbReference type="InterPro" id="IPR050744">
    <property type="entry name" value="AI-2_Isomerase_LsrG"/>
</dbReference>
<keyword evidence="2" id="KW-0560">Oxidoreductase</keyword>
<evidence type="ECO:0000313" key="3">
    <source>
        <dbReference type="Proteomes" id="UP000322214"/>
    </source>
</evidence>
<dbReference type="PANTHER" id="PTHR33336:SF15">
    <property type="entry name" value="ABM DOMAIN-CONTAINING PROTEIN"/>
    <property type="match status" value="1"/>
</dbReference>
<sequence length="99" mass="10995">MIVLDVKFNVKDGCFDDAVAAMKTVAAETLKEDGCAEYRFALPVSEGGPIVLFEEWESQEKLDAHFETSHLAAFRAKMDEVLNEPPTIRRYVVSEAGSL</sequence>
<name>A0A5B9PEN4_9BACT</name>
<dbReference type="AlphaFoldDB" id="A0A5B9PEN4"/>
<gene>
    <name evidence="2" type="primary">ycnE</name>
    <name evidence="2" type="ORF">MFFC18_29480</name>
</gene>
<dbReference type="InterPro" id="IPR007138">
    <property type="entry name" value="ABM_dom"/>
</dbReference>
<organism evidence="2 3">
    <name type="scientific">Mariniblastus fucicola</name>
    <dbReference type="NCBI Taxonomy" id="980251"/>
    <lineage>
        <taxon>Bacteria</taxon>
        <taxon>Pseudomonadati</taxon>
        <taxon>Planctomycetota</taxon>
        <taxon>Planctomycetia</taxon>
        <taxon>Pirellulales</taxon>
        <taxon>Pirellulaceae</taxon>
        <taxon>Mariniblastus</taxon>
    </lineage>
</organism>
<protein>
    <submittedName>
        <fullName evidence="2">Monooxygenase YcnE</fullName>
        <ecNumber evidence="2">1.-.-.-</ecNumber>
    </submittedName>
</protein>
<dbReference type="EC" id="1.-.-.-" evidence="2"/>
<dbReference type="STRING" id="980251.GCA_001642875_04011"/>
<dbReference type="KEGG" id="mff:MFFC18_29480"/>
<dbReference type="RefSeq" id="WP_075086018.1">
    <property type="nucleotide sequence ID" value="NZ_CP042912.1"/>
</dbReference>
<dbReference type="InterPro" id="IPR011008">
    <property type="entry name" value="Dimeric_a/b-barrel"/>
</dbReference>
<dbReference type="Pfam" id="PF03992">
    <property type="entry name" value="ABM"/>
    <property type="match status" value="1"/>
</dbReference>
<evidence type="ECO:0000259" key="1">
    <source>
        <dbReference type="PROSITE" id="PS51725"/>
    </source>
</evidence>
<dbReference type="Proteomes" id="UP000322214">
    <property type="component" value="Chromosome"/>
</dbReference>
<dbReference type="PANTHER" id="PTHR33336">
    <property type="entry name" value="QUINOL MONOOXYGENASE YGIN-RELATED"/>
    <property type="match status" value="1"/>
</dbReference>
<reference evidence="2 3" key="1">
    <citation type="submission" date="2019-08" db="EMBL/GenBank/DDBJ databases">
        <title>Deep-cultivation of Planctomycetes and their phenomic and genomic characterization uncovers novel biology.</title>
        <authorList>
            <person name="Wiegand S."/>
            <person name="Jogler M."/>
            <person name="Boedeker C."/>
            <person name="Pinto D."/>
            <person name="Vollmers J."/>
            <person name="Rivas-Marin E."/>
            <person name="Kohn T."/>
            <person name="Peeters S.H."/>
            <person name="Heuer A."/>
            <person name="Rast P."/>
            <person name="Oberbeckmann S."/>
            <person name="Bunk B."/>
            <person name="Jeske O."/>
            <person name="Meyerdierks A."/>
            <person name="Storesund J.E."/>
            <person name="Kallscheuer N."/>
            <person name="Luecker S."/>
            <person name="Lage O.M."/>
            <person name="Pohl T."/>
            <person name="Merkel B.J."/>
            <person name="Hornburger P."/>
            <person name="Mueller R.-W."/>
            <person name="Bruemmer F."/>
            <person name="Labrenz M."/>
            <person name="Spormann A.M."/>
            <person name="Op den Camp H."/>
            <person name="Overmann J."/>
            <person name="Amann R."/>
            <person name="Jetten M.S.M."/>
            <person name="Mascher T."/>
            <person name="Medema M.H."/>
            <person name="Devos D.P."/>
            <person name="Kaster A.-K."/>
            <person name="Ovreas L."/>
            <person name="Rohde M."/>
            <person name="Galperin M.Y."/>
            <person name="Jogler C."/>
        </authorList>
    </citation>
    <scope>NUCLEOTIDE SEQUENCE [LARGE SCALE GENOMIC DNA]</scope>
    <source>
        <strain evidence="2 3">FC18</strain>
    </source>
</reference>
<proteinExistence type="predicted"/>
<accession>A0A5B9PEN4</accession>
<evidence type="ECO:0000313" key="2">
    <source>
        <dbReference type="EMBL" id="QEG23056.1"/>
    </source>
</evidence>
<dbReference type="OrthoDB" id="9806189at2"/>
<dbReference type="GO" id="GO:0004497">
    <property type="term" value="F:monooxygenase activity"/>
    <property type="evidence" value="ECO:0007669"/>
    <property type="project" value="UniProtKB-KW"/>
</dbReference>
<dbReference type="PROSITE" id="PS51725">
    <property type="entry name" value="ABM"/>
    <property type="match status" value="1"/>
</dbReference>
<keyword evidence="2" id="KW-0503">Monooxygenase</keyword>
<dbReference type="Gene3D" id="3.30.70.100">
    <property type="match status" value="1"/>
</dbReference>